<name>A0A443ID98_9GAMM</name>
<organism evidence="1 2">
    <name type="scientific">[Pantoea] beijingensis</name>
    <dbReference type="NCBI Taxonomy" id="1324864"/>
    <lineage>
        <taxon>Bacteria</taxon>
        <taxon>Pseudomonadati</taxon>
        <taxon>Pseudomonadota</taxon>
        <taxon>Gammaproteobacteria</taxon>
        <taxon>Enterobacterales</taxon>
        <taxon>Erwiniaceae</taxon>
        <taxon>Erwinia</taxon>
    </lineage>
</organism>
<keyword evidence="2" id="KW-1185">Reference proteome</keyword>
<dbReference type="Proteomes" id="UP000288794">
    <property type="component" value="Unassembled WGS sequence"/>
</dbReference>
<dbReference type="RefSeq" id="WP_128177396.1">
    <property type="nucleotide sequence ID" value="NZ_CP071409.1"/>
</dbReference>
<sequence>MKEEDASLMIIQNAIASLPEAQKQRVSACIASIRQVMAQYEAEDAGLALMLVAAEVAAQ</sequence>
<proteinExistence type="predicted"/>
<dbReference type="AlphaFoldDB" id="A0A443ID98"/>
<protein>
    <submittedName>
        <fullName evidence="1">Uncharacterized protein</fullName>
    </submittedName>
</protein>
<comment type="caution">
    <text evidence="1">The sequence shown here is derived from an EMBL/GenBank/DDBJ whole genome shotgun (WGS) entry which is preliminary data.</text>
</comment>
<reference evidence="1 2" key="1">
    <citation type="submission" date="2014-04" db="EMBL/GenBank/DDBJ databases">
        <title>Draft genome sequence of Pantoea beijingensis strain LMG 27579, an emerging pathogen to Pleurotus eryngii with potential industrial application.</title>
        <authorList>
            <person name="Xu F."/>
            <person name="Liu Y."/>
            <person name="Wang S."/>
            <person name="Yin Y."/>
            <person name="Ma Y."/>
            <person name="Zhao S."/>
            <person name="Rong C."/>
        </authorList>
    </citation>
    <scope>NUCLEOTIDE SEQUENCE [LARGE SCALE GENOMIC DNA]</scope>
    <source>
        <strain evidence="1 2">LMG 27579</strain>
    </source>
</reference>
<gene>
    <name evidence="1" type="ORF">ED28_09520</name>
</gene>
<dbReference type="EMBL" id="JMEE01000031">
    <property type="protein sequence ID" value="RWR01870.1"/>
    <property type="molecule type" value="Genomic_DNA"/>
</dbReference>
<evidence type="ECO:0000313" key="2">
    <source>
        <dbReference type="Proteomes" id="UP000288794"/>
    </source>
</evidence>
<evidence type="ECO:0000313" key="1">
    <source>
        <dbReference type="EMBL" id="RWR01870.1"/>
    </source>
</evidence>
<accession>A0A443ID98</accession>